<gene>
    <name evidence="4" type="ORF">S06H3_59341</name>
</gene>
<organism evidence="4">
    <name type="scientific">marine sediment metagenome</name>
    <dbReference type="NCBI Taxonomy" id="412755"/>
    <lineage>
        <taxon>unclassified sequences</taxon>
        <taxon>metagenomes</taxon>
        <taxon>ecological metagenomes</taxon>
    </lineage>
</organism>
<keyword evidence="3" id="KW-0998">Cell outer membrane</keyword>
<evidence type="ECO:0000256" key="2">
    <source>
        <dbReference type="ARBA" id="ARBA00023136"/>
    </source>
</evidence>
<dbReference type="EMBL" id="BARV01038543">
    <property type="protein sequence ID" value="GAI48592.1"/>
    <property type="molecule type" value="Genomic_DNA"/>
</dbReference>
<comment type="caution">
    <text evidence="4">The sequence shown here is derived from an EMBL/GenBank/DDBJ whole genome shotgun (WGS) entry which is preliminary data.</text>
</comment>
<feature type="non-terminal residue" evidence="4">
    <location>
        <position position="202"/>
    </location>
</feature>
<evidence type="ECO:0000256" key="3">
    <source>
        <dbReference type="ARBA" id="ARBA00023237"/>
    </source>
</evidence>
<evidence type="ECO:0000313" key="4">
    <source>
        <dbReference type="EMBL" id="GAI48592.1"/>
    </source>
</evidence>
<dbReference type="Gene3D" id="2.40.170.20">
    <property type="entry name" value="TonB-dependent receptor, beta-barrel domain"/>
    <property type="match status" value="1"/>
</dbReference>
<evidence type="ECO:0000256" key="1">
    <source>
        <dbReference type="ARBA" id="ARBA00004442"/>
    </source>
</evidence>
<proteinExistence type="predicted"/>
<keyword evidence="2" id="KW-0472">Membrane</keyword>
<dbReference type="AlphaFoldDB" id="X1NX23"/>
<accession>X1NX23</accession>
<comment type="subcellular location">
    <subcellularLocation>
        <location evidence="1">Cell outer membrane</location>
    </subcellularLocation>
</comment>
<dbReference type="SUPFAM" id="SSF56935">
    <property type="entry name" value="Porins"/>
    <property type="match status" value="1"/>
</dbReference>
<dbReference type="GO" id="GO:0009279">
    <property type="term" value="C:cell outer membrane"/>
    <property type="evidence" value="ECO:0007669"/>
    <property type="project" value="UniProtKB-SubCell"/>
</dbReference>
<protein>
    <recommendedName>
        <fullName evidence="5">TonB-dependent receptor-like beta-barrel domain-containing protein</fullName>
    </recommendedName>
</protein>
<dbReference type="InterPro" id="IPR036942">
    <property type="entry name" value="Beta-barrel_TonB_sf"/>
</dbReference>
<name>X1NX23_9ZZZZ</name>
<evidence type="ECO:0008006" key="5">
    <source>
        <dbReference type="Google" id="ProtNLM"/>
    </source>
</evidence>
<sequence length="202" mass="22250">SPLLNLTEARTKAAYAVTTHGDPSSALEAVINLPIIEDRLAARAVIYNEKRGGYIDNVPATFARDDSDRSIHYANYPTGCDPFGTPACRVPPNSVVINNFALTANNINPVTYRGARVQALYQLNEDWNALIAQSYQSMDADGVFTETAANSLGKPQPHLTVQLFNPSYNKDRFENTALTIEGRLRALELLYAGSYLVRNIEQ</sequence>
<feature type="non-terminal residue" evidence="4">
    <location>
        <position position="1"/>
    </location>
</feature>
<reference evidence="4" key="1">
    <citation type="journal article" date="2014" name="Front. Microbiol.">
        <title>High frequency of phylogenetically diverse reductive dehalogenase-homologous genes in deep subseafloor sedimentary metagenomes.</title>
        <authorList>
            <person name="Kawai M."/>
            <person name="Futagami T."/>
            <person name="Toyoda A."/>
            <person name="Takaki Y."/>
            <person name="Nishi S."/>
            <person name="Hori S."/>
            <person name="Arai W."/>
            <person name="Tsubouchi T."/>
            <person name="Morono Y."/>
            <person name="Uchiyama I."/>
            <person name="Ito T."/>
            <person name="Fujiyama A."/>
            <person name="Inagaki F."/>
            <person name="Takami H."/>
        </authorList>
    </citation>
    <scope>NUCLEOTIDE SEQUENCE</scope>
    <source>
        <strain evidence="4">Expedition CK06-06</strain>
    </source>
</reference>